<feature type="region of interest" description="Disordered" evidence="1">
    <location>
        <begin position="678"/>
        <end position="699"/>
    </location>
</feature>
<feature type="compositionally biased region" description="Low complexity" evidence="1">
    <location>
        <begin position="8"/>
        <end position="22"/>
    </location>
</feature>
<feature type="region of interest" description="Disordered" evidence="1">
    <location>
        <begin position="493"/>
        <end position="512"/>
    </location>
</feature>
<protein>
    <submittedName>
        <fullName evidence="2">Uncharacterized protein</fullName>
    </submittedName>
</protein>
<dbReference type="Proteomes" id="UP000613580">
    <property type="component" value="Unassembled WGS sequence"/>
</dbReference>
<organism evidence="2 3">
    <name type="scientific">Mycena chlorophos</name>
    <name type="common">Agaric fungus</name>
    <name type="synonym">Agaricus chlorophos</name>
    <dbReference type="NCBI Taxonomy" id="658473"/>
    <lineage>
        <taxon>Eukaryota</taxon>
        <taxon>Fungi</taxon>
        <taxon>Dikarya</taxon>
        <taxon>Basidiomycota</taxon>
        <taxon>Agaricomycotina</taxon>
        <taxon>Agaricomycetes</taxon>
        <taxon>Agaricomycetidae</taxon>
        <taxon>Agaricales</taxon>
        <taxon>Marasmiineae</taxon>
        <taxon>Mycenaceae</taxon>
        <taxon>Mycena</taxon>
    </lineage>
</organism>
<name>A0A8H6THJ0_MYCCL</name>
<dbReference type="AlphaFoldDB" id="A0A8H6THJ0"/>
<evidence type="ECO:0000313" key="3">
    <source>
        <dbReference type="Proteomes" id="UP000613580"/>
    </source>
</evidence>
<comment type="caution">
    <text evidence="2">The sequence shown here is derived from an EMBL/GenBank/DDBJ whole genome shotgun (WGS) entry which is preliminary data.</text>
</comment>
<sequence>MDDDSLFGSPPSTPTRGRSPSPALALPGVSSSIAWVSTAQNVGTIALPGSQNHSELALNPIALSLSHPTDAPRPPAQHDGSLPPPSNFAVRRSKRRGRRPRAAPAPAPAPAPALRPAPPPIFLPGPSEPIPPNLLRNQANLLGTAGVVANVRPSQIVHNAPHGDTASNPIIVQQPEDPIRLRKKRTRASDTEFLRIAAPSTRDIVDALVRQGEIYEVLEQITKFVAERAAREAARASGPAPTADAHERGKKRRKLRHVPAGADLWDVPFPFVEGEGPQQYRDHWEKERGRKLISQLVALIKGAAKRAALKKRMQLHPLPSAGTPASLDKHHDVGHPDPSNSAIMLEIFGDASNASRPYISPPSPASVAAPVADPLDALLSTLLAVPVNDKFAFETLPSANEPLDVFDKWMGIFDTYQFPENGFAVPQGLSLPAADDGPLSFDLRFDLDPNVEPNAVSSATTVGESLLDPLFMALSTADLSSLDTSSLGGSSMVNSPMAPTSSLPSESFTPVSDSGLTDVGSGLGFASPAIPDLRSLDPNHLPAIEEFEQFISAVPDDPVNPTLPVAAEPLDLLTATVPRPNLPTVAPPFHRDKGKQREVVPSTMGWTEAEQGALSYLEQLSMANMSAEAQAILNSEGGQGGVGLGNVFGGADVASAGGASNGHIDAAVAPGELTITASTPTQQNDVQMPVRPSNPPRNDEMNFSEVLTMPLVGHDTKAVILSRAKARREQLRLEIVQRRIALWETTIEGGVLATLVSKYNDP</sequence>
<feature type="compositionally biased region" description="Basic residues" evidence="1">
    <location>
        <begin position="91"/>
        <end position="101"/>
    </location>
</feature>
<gene>
    <name evidence="2" type="ORF">HMN09_00417500</name>
</gene>
<dbReference type="EMBL" id="JACAZE010000005">
    <property type="protein sequence ID" value="KAF7316842.1"/>
    <property type="molecule type" value="Genomic_DNA"/>
</dbReference>
<evidence type="ECO:0000256" key="1">
    <source>
        <dbReference type="SAM" id="MobiDB-lite"/>
    </source>
</evidence>
<proteinExistence type="predicted"/>
<feature type="region of interest" description="Disordered" evidence="1">
    <location>
        <begin position="58"/>
        <end position="117"/>
    </location>
</feature>
<accession>A0A8H6THJ0</accession>
<keyword evidence="3" id="KW-1185">Reference proteome</keyword>
<evidence type="ECO:0000313" key="2">
    <source>
        <dbReference type="EMBL" id="KAF7316842.1"/>
    </source>
</evidence>
<dbReference type="OrthoDB" id="3264780at2759"/>
<feature type="region of interest" description="Disordered" evidence="1">
    <location>
        <begin position="1"/>
        <end position="24"/>
    </location>
</feature>
<feature type="compositionally biased region" description="Pro residues" evidence="1">
    <location>
        <begin position="103"/>
        <end position="117"/>
    </location>
</feature>
<reference evidence="2" key="1">
    <citation type="submission" date="2020-05" db="EMBL/GenBank/DDBJ databases">
        <title>Mycena genomes resolve the evolution of fungal bioluminescence.</title>
        <authorList>
            <person name="Tsai I.J."/>
        </authorList>
    </citation>
    <scope>NUCLEOTIDE SEQUENCE</scope>
    <source>
        <strain evidence="2">110903Hualien_Pintung</strain>
    </source>
</reference>
<feature type="region of interest" description="Disordered" evidence="1">
    <location>
        <begin position="233"/>
        <end position="255"/>
    </location>
</feature>